<evidence type="ECO:0000313" key="3">
    <source>
        <dbReference type="Proteomes" id="UP000179284"/>
    </source>
</evidence>
<dbReference type="KEGG" id="bhu:bhn_I0720"/>
<keyword evidence="3" id="KW-1185">Reference proteome</keyword>
<dbReference type="AlphaFoldDB" id="A0A1D9P068"/>
<dbReference type="OrthoDB" id="2005010at2"/>
<reference evidence="3" key="1">
    <citation type="submission" date="2016-10" db="EMBL/GenBank/DDBJ databases">
        <title>The complete genome sequence of the rumen bacterium Butyrivibrio hungatei MB2003.</title>
        <authorList>
            <person name="Palevich N."/>
            <person name="Kelly W.J."/>
            <person name="Leahy S.C."/>
            <person name="Altermann E."/>
            <person name="Rakonjac J."/>
            <person name="Attwood G.T."/>
        </authorList>
    </citation>
    <scope>NUCLEOTIDE SEQUENCE [LARGE SCALE GENOMIC DNA]</scope>
    <source>
        <strain evidence="3">MB2003</strain>
    </source>
</reference>
<accession>A0A1D9P068</accession>
<protein>
    <submittedName>
        <fullName evidence="2">Uncharacterized protein</fullName>
    </submittedName>
</protein>
<evidence type="ECO:0000313" key="2">
    <source>
        <dbReference type="EMBL" id="AOZ95754.1"/>
    </source>
</evidence>
<feature type="transmembrane region" description="Helical" evidence="1">
    <location>
        <begin position="6"/>
        <end position="30"/>
    </location>
</feature>
<keyword evidence="1" id="KW-1133">Transmembrane helix</keyword>
<proteinExistence type="predicted"/>
<organism evidence="2 3">
    <name type="scientific">Butyrivibrio hungatei</name>
    <dbReference type="NCBI Taxonomy" id="185008"/>
    <lineage>
        <taxon>Bacteria</taxon>
        <taxon>Bacillati</taxon>
        <taxon>Bacillota</taxon>
        <taxon>Clostridia</taxon>
        <taxon>Lachnospirales</taxon>
        <taxon>Lachnospiraceae</taxon>
        <taxon>Butyrivibrio</taxon>
    </lineage>
</organism>
<gene>
    <name evidence="2" type="ORF">bhn_I0720</name>
</gene>
<dbReference type="Proteomes" id="UP000179284">
    <property type="component" value="Chromosome I"/>
</dbReference>
<name>A0A1D9P068_9FIRM</name>
<keyword evidence="1" id="KW-0472">Membrane</keyword>
<dbReference type="RefSeq" id="WP_071175496.1">
    <property type="nucleotide sequence ID" value="NZ_CP017831.1"/>
</dbReference>
<evidence type="ECO:0000256" key="1">
    <source>
        <dbReference type="SAM" id="Phobius"/>
    </source>
</evidence>
<sequence>MSNIEFYNLMSIIMAAMSLIMLVLAIVMWIKLDIKHYISVLTGSEARKSIEKIRENAQNGGVHADLFGKDNKAKISWNTSEGLSGTTTETLFKNLEDQALKDKSYATTALLSSSDYATTVLEAIKDSEFVVEREIVNKG</sequence>
<keyword evidence="1" id="KW-0812">Transmembrane</keyword>
<dbReference type="EMBL" id="CP017831">
    <property type="protein sequence ID" value="AOZ95754.1"/>
    <property type="molecule type" value="Genomic_DNA"/>
</dbReference>